<proteinExistence type="predicted"/>
<protein>
    <submittedName>
        <fullName evidence="1">Uncharacterized protein</fullName>
    </submittedName>
</protein>
<organism evidence="1">
    <name type="scientific">marine sediment metagenome</name>
    <dbReference type="NCBI Taxonomy" id="412755"/>
    <lineage>
        <taxon>unclassified sequences</taxon>
        <taxon>metagenomes</taxon>
        <taxon>ecological metagenomes</taxon>
    </lineage>
</organism>
<sequence>MKKKSTKWARIGLGFYRCRRKTWHRQWIASPGDDIVDSDDDGKWWLTQQCPGLGPIGKIGPFDTRGAAILYSEGRFPRRWFRNLAKWAREWARARLTRKRPKGQVRVAQ</sequence>
<dbReference type="EMBL" id="LAZR01007107">
    <property type="protein sequence ID" value="KKM87384.1"/>
    <property type="molecule type" value="Genomic_DNA"/>
</dbReference>
<dbReference type="AlphaFoldDB" id="A0A0F9KYG8"/>
<evidence type="ECO:0000313" key="1">
    <source>
        <dbReference type="EMBL" id="KKM87384.1"/>
    </source>
</evidence>
<name>A0A0F9KYG8_9ZZZZ</name>
<gene>
    <name evidence="1" type="ORF">LCGC14_1269360</name>
</gene>
<comment type="caution">
    <text evidence="1">The sequence shown here is derived from an EMBL/GenBank/DDBJ whole genome shotgun (WGS) entry which is preliminary data.</text>
</comment>
<reference evidence="1" key="1">
    <citation type="journal article" date="2015" name="Nature">
        <title>Complex archaea that bridge the gap between prokaryotes and eukaryotes.</title>
        <authorList>
            <person name="Spang A."/>
            <person name="Saw J.H."/>
            <person name="Jorgensen S.L."/>
            <person name="Zaremba-Niedzwiedzka K."/>
            <person name="Martijn J."/>
            <person name="Lind A.E."/>
            <person name="van Eijk R."/>
            <person name="Schleper C."/>
            <person name="Guy L."/>
            <person name="Ettema T.J."/>
        </authorList>
    </citation>
    <scope>NUCLEOTIDE SEQUENCE</scope>
</reference>
<accession>A0A0F9KYG8</accession>